<dbReference type="PANTHER" id="PTHR41700">
    <property type="entry name" value="GCN5-RELATED N-ACETYLTRANSFERASE"/>
    <property type="match status" value="1"/>
</dbReference>
<organism evidence="1 2">
    <name type="scientific">Crossiella equi</name>
    <dbReference type="NCBI Taxonomy" id="130796"/>
    <lineage>
        <taxon>Bacteria</taxon>
        <taxon>Bacillati</taxon>
        <taxon>Actinomycetota</taxon>
        <taxon>Actinomycetes</taxon>
        <taxon>Pseudonocardiales</taxon>
        <taxon>Pseudonocardiaceae</taxon>
        <taxon>Crossiella</taxon>
    </lineage>
</organism>
<dbReference type="PANTHER" id="PTHR41700:SF1">
    <property type="entry name" value="N-ACETYLTRANSFERASE DOMAIN-CONTAINING PROTEIN"/>
    <property type="match status" value="1"/>
</dbReference>
<sequence>MITDETVLEAARRDALAAAHAAGLDIAELSELADQRRAYRLFQEIWRAKPGSEPMTVELMRVLDHAGGYVAGAFRADIMVGASVGFLAAPIGRALHSHVAGVSAQAQGRSAGYALKLHQRVWALVRGLDTITWTFDPLVRRNAYFNLAKLAALPAEYLPDFYGPMADEINDSAPSDRLLVHWDLADPAVAEACALRPLVPDTAGARALLSEVDGRPVRHETTAATVLVAVPSDVEALRGNDPGLAADWRFAVRDTLGEELERGSRVTGFLRAGSYVISRKDHA</sequence>
<dbReference type="EMBL" id="JAGIOO010000001">
    <property type="protein sequence ID" value="MBP2478806.1"/>
    <property type="molecule type" value="Genomic_DNA"/>
</dbReference>
<dbReference type="SUPFAM" id="SSF55729">
    <property type="entry name" value="Acyl-CoA N-acyltransferases (Nat)"/>
    <property type="match status" value="1"/>
</dbReference>
<comment type="caution">
    <text evidence="1">The sequence shown here is derived from an EMBL/GenBank/DDBJ whole genome shotgun (WGS) entry which is preliminary data.</text>
</comment>
<keyword evidence="2" id="KW-1185">Reference proteome</keyword>
<name>A0ABS5AQV2_9PSEU</name>
<dbReference type="InterPro" id="IPR038764">
    <property type="entry name" value="GNAT_N_AcTrfase_prd"/>
</dbReference>
<accession>A0ABS5AQV2</accession>
<dbReference type="RefSeq" id="WP_086783679.1">
    <property type="nucleotide sequence ID" value="NZ_JAGIOO010000001.1"/>
</dbReference>
<evidence type="ECO:0000313" key="2">
    <source>
        <dbReference type="Proteomes" id="UP001519363"/>
    </source>
</evidence>
<evidence type="ECO:0000313" key="1">
    <source>
        <dbReference type="EMBL" id="MBP2478806.1"/>
    </source>
</evidence>
<protein>
    <submittedName>
        <fullName evidence="1">GNAT superfamily acetyltransferase</fullName>
    </submittedName>
</protein>
<proteinExistence type="predicted"/>
<dbReference type="InterPro" id="IPR016181">
    <property type="entry name" value="Acyl_CoA_acyltransferase"/>
</dbReference>
<dbReference type="Proteomes" id="UP001519363">
    <property type="component" value="Unassembled WGS sequence"/>
</dbReference>
<reference evidence="1 2" key="1">
    <citation type="submission" date="2021-03" db="EMBL/GenBank/DDBJ databases">
        <title>Sequencing the genomes of 1000 actinobacteria strains.</title>
        <authorList>
            <person name="Klenk H.-P."/>
        </authorList>
    </citation>
    <scope>NUCLEOTIDE SEQUENCE [LARGE SCALE GENOMIC DNA]</scope>
    <source>
        <strain evidence="1 2">DSM 44580</strain>
    </source>
</reference>
<gene>
    <name evidence="1" type="ORF">JOF53_007678</name>
</gene>